<dbReference type="PROSITE" id="PS00908">
    <property type="entry name" value="MR_MLE_1"/>
    <property type="match status" value="1"/>
</dbReference>
<dbReference type="EMBL" id="CAFBNG010000002">
    <property type="protein sequence ID" value="CAB4930163.1"/>
    <property type="molecule type" value="Genomic_DNA"/>
</dbReference>
<dbReference type="Gene3D" id="3.20.20.120">
    <property type="entry name" value="Enolase-like C-terminal domain"/>
    <property type="match status" value="1"/>
</dbReference>
<dbReference type="GO" id="GO:0009063">
    <property type="term" value="P:amino acid catabolic process"/>
    <property type="evidence" value="ECO:0007669"/>
    <property type="project" value="InterPro"/>
</dbReference>
<dbReference type="InterPro" id="IPR013342">
    <property type="entry name" value="Mandelate_racemase_C"/>
</dbReference>
<dbReference type="GO" id="GO:0016829">
    <property type="term" value="F:lyase activity"/>
    <property type="evidence" value="ECO:0007669"/>
    <property type="project" value="UniProtKB-KW"/>
</dbReference>
<dbReference type="InterPro" id="IPR018110">
    <property type="entry name" value="Mandel_Rmase/mucon_lact_enz_CS"/>
</dbReference>
<dbReference type="PANTHER" id="PTHR48080:SF2">
    <property type="entry name" value="D-GALACTONATE DEHYDRATASE"/>
    <property type="match status" value="1"/>
</dbReference>
<dbReference type="InterPro" id="IPR013341">
    <property type="entry name" value="Mandelate_racemase_N_dom"/>
</dbReference>
<dbReference type="SFLD" id="SFLDG00179">
    <property type="entry name" value="mandelate_racemase"/>
    <property type="match status" value="1"/>
</dbReference>
<dbReference type="Gene3D" id="3.30.390.10">
    <property type="entry name" value="Enolase-like, N-terminal domain"/>
    <property type="match status" value="1"/>
</dbReference>
<sequence>MKVTNYELFWVDRRWLFLKVETDEGITGWGEPIIEGKGPIVAAAVDELMDHVVGRDPMQIERLWQRMMKGGFYRGGPILNSAVAGIDQALWDIMGKKLGVPVHQLLGGHVRDRVRIYGHIGSAGVDTRYAYNYNSLEKDVASLQATSQKQLDRGLTALKFVPADGLEHIDTAERLKGIYDRVAAVREYVGDSVDIMLDFHGRFSLAMARRVFPMLEELNLMFIEEPVLPEYGDHFDLVVQSTSTPIATGERLFSRTEFANVLRSGIAVAQPDLSHAGGISECRRIAAAAETYNVNMAPHCPIGPIALASCLQLDFATPNFLIQEQILGLGHGNNGELMKFLVDWTPFEAKDGYIELMTKPGLGIDVDEAAVREAANKGDRWAVPPWEHRDGSLSEW</sequence>
<dbReference type="Pfam" id="PF13378">
    <property type="entry name" value="MR_MLE_C"/>
    <property type="match status" value="1"/>
</dbReference>
<dbReference type="EMBL" id="CAFBPB010000026">
    <property type="protein sequence ID" value="CAB4999197.1"/>
    <property type="molecule type" value="Genomic_DNA"/>
</dbReference>
<dbReference type="NCBIfam" id="NF010624">
    <property type="entry name" value="PRK14017.1"/>
    <property type="match status" value="1"/>
</dbReference>
<organism evidence="4">
    <name type="scientific">freshwater metagenome</name>
    <dbReference type="NCBI Taxonomy" id="449393"/>
    <lineage>
        <taxon>unclassified sequences</taxon>
        <taxon>metagenomes</taxon>
        <taxon>ecological metagenomes</taxon>
    </lineage>
</organism>
<dbReference type="InterPro" id="IPR029065">
    <property type="entry name" value="Enolase_C-like"/>
</dbReference>
<dbReference type="AlphaFoldDB" id="A0A6J7P1I1"/>
<dbReference type="SUPFAM" id="SSF51604">
    <property type="entry name" value="Enolase C-terminal domain-like"/>
    <property type="match status" value="1"/>
</dbReference>
<name>A0A6J7P1I1_9ZZZZ</name>
<gene>
    <name evidence="3" type="ORF">UFOPK3774_00019</name>
    <name evidence="4" type="ORF">UFOPK4049_00323</name>
</gene>
<accession>A0A6J7P1I1</accession>
<feature type="domain" description="Mandelate racemase/muconate lactonizing enzyme C-terminal" evidence="2">
    <location>
        <begin position="140"/>
        <end position="245"/>
    </location>
</feature>
<dbReference type="SUPFAM" id="SSF54826">
    <property type="entry name" value="Enolase N-terminal domain-like"/>
    <property type="match status" value="1"/>
</dbReference>
<evidence type="ECO:0000313" key="4">
    <source>
        <dbReference type="EMBL" id="CAB4999197.1"/>
    </source>
</evidence>
<keyword evidence="1" id="KW-0456">Lyase</keyword>
<dbReference type="InterPro" id="IPR029017">
    <property type="entry name" value="Enolase-like_N"/>
</dbReference>
<evidence type="ECO:0000259" key="2">
    <source>
        <dbReference type="SMART" id="SM00922"/>
    </source>
</evidence>
<reference evidence="4" key="1">
    <citation type="submission" date="2020-05" db="EMBL/GenBank/DDBJ databases">
        <authorList>
            <person name="Chiriac C."/>
            <person name="Salcher M."/>
            <person name="Ghai R."/>
            <person name="Kavagutti S V."/>
        </authorList>
    </citation>
    <scope>NUCLEOTIDE SEQUENCE</scope>
</reference>
<proteinExistence type="predicted"/>
<dbReference type="PROSITE" id="PS00909">
    <property type="entry name" value="MR_MLE_2"/>
    <property type="match status" value="1"/>
</dbReference>
<dbReference type="InterPro" id="IPR034593">
    <property type="entry name" value="DgoD-like"/>
</dbReference>
<dbReference type="InterPro" id="IPR036849">
    <property type="entry name" value="Enolase-like_C_sf"/>
</dbReference>
<dbReference type="SFLD" id="SFLDS00001">
    <property type="entry name" value="Enolase"/>
    <property type="match status" value="1"/>
</dbReference>
<dbReference type="SMART" id="SM00922">
    <property type="entry name" value="MR_MLE"/>
    <property type="match status" value="1"/>
</dbReference>
<evidence type="ECO:0000256" key="1">
    <source>
        <dbReference type="ARBA" id="ARBA00023239"/>
    </source>
</evidence>
<dbReference type="PANTHER" id="PTHR48080">
    <property type="entry name" value="D-GALACTONATE DEHYDRATASE-RELATED"/>
    <property type="match status" value="1"/>
</dbReference>
<dbReference type="Pfam" id="PF02746">
    <property type="entry name" value="MR_MLE_N"/>
    <property type="match status" value="1"/>
</dbReference>
<protein>
    <submittedName>
        <fullName evidence="4">Unannotated protein</fullName>
    </submittedName>
</protein>
<evidence type="ECO:0000313" key="3">
    <source>
        <dbReference type="EMBL" id="CAB4930163.1"/>
    </source>
</evidence>